<dbReference type="EMBL" id="KC152961">
    <property type="protein sequence ID" value="AGG36630.1"/>
    <property type="molecule type" value="Genomic_DNA"/>
</dbReference>
<dbReference type="AlphaFoldDB" id="M1TB41"/>
<organism evidence="1">
    <name type="scientific">Vibrio cholerae serotype O1 biovar El Tor</name>
    <dbReference type="NCBI Taxonomy" id="686"/>
    <lineage>
        <taxon>Bacteria</taxon>
        <taxon>Pseudomonadati</taxon>
        <taxon>Pseudomonadota</taxon>
        <taxon>Gammaproteobacteria</taxon>
        <taxon>Vibrionales</taxon>
        <taxon>Vibrionaceae</taxon>
        <taxon>Vibrio</taxon>
    </lineage>
</organism>
<evidence type="ECO:0000313" key="1">
    <source>
        <dbReference type="EMBL" id="AGG36630.1"/>
    </source>
</evidence>
<protein>
    <submittedName>
        <fullName evidence="1">Uncharacterized protein</fullName>
    </submittedName>
</protein>
<proteinExistence type="predicted"/>
<name>M1TB41_VIBCE</name>
<reference evidence="1" key="1">
    <citation type="journal article" date="2013" name="Nature">
        <title>A bacteriophage encodes its own CRISPR/Cas adaptive response to evade host innate immunity.</title>
        <authorList>
            <person name="Seed K.D."/>
            <person name="Lazinski D.W."/>
            <person name="Calderwood S.B."/>
            <person name="Camilli A."/>
        </authorList>
    </citation>
    <scope>NUCLEOTIDE SEQUENCE</scope>
    <source>
        <strain evidence="1">KS229</strain>
    </source>
</reference>
<sequence length="159" mass="17502">MTDTLEMKLTETQAERVIAVLKSRVNIRELVEVAAIDINDLKGIRDRLSSVITEIENAGLIADCEKAIDQLRKVGVPVPKELYSKLRSLQGGNVGDKPSTKKGEGKRNIKTGVYLVEGYEPLNASSVGAPSKQLKDLMKATGLSRQELNEKYFTPDSEE</sequence>
<dbReference type="RefSeq" id="WP_053027291.1">
    <property type="nucleotide sequence ID" value="NZ_LQHM01000030.1"/>
</dbReference>
<accession>M1TB41</accession>